<organism evidence="4 5">
    <name type="scientific">Leptotrombidium deliense</name>
    <dbReference type="NCBI Taxonomy" id="299467"/>
    <lineage>
        <taxon>Eukaryota</taxon>
        <taxon>Metazoa</taxon>
        <taxon>Ecdysozoa</taxon>
        <taxon>Arthropoda</taxon>
        <taxon>Chelicerata</taxon>
        <taxon>Arachnida</taxon>
        <taxon>Acari</taxon>
        <taxon>Acariformes</taxon>
        <taxon>Trombidiformes</taxon>
        <taxon>Prostigmata</taxon>
        <taxon>Anystina</taxon>
        <taxon>Parasitengona</taxon>
        <taxon>Trombiculoidea</taxon>
        <taxon>Trombiculidae</taxon>
        <taxon>Leptotrombidium</taxon>
    </lineage>
</organism>
<proteinExistence type="predicted"/>
<dbReference type="OrthoDB" id="5982258at2759"/>
<comment type="caution">
    <text evidence="4">The sequence shown here is derived from an EMBL/GenBank/DDBJ whole genome shotgun (WGS) entry which is preliminary data.</text>
</comment>
<keyword evidence="5" id="KW-1185">Reference proteome</keyword>
<evidence type="ECO:0000313" key="5">
    <source>
        <dbReference type="Proteomes" id="UP000288716"/>
    </source>
</evidence>
<dbReference type="InterPro" id="IPR036116">
    <property type="entry name" value="FN3_sf"/>
</dbReference>
<dbReference type="Proteomes" id="UP000288716">
    <property type="component" value="Unassembled WGS sequence"/>
</dbReference>
<dbReference type="CDD" id="cd00063">
    <property type="entry name" value="FN3"/>
    <property type="match status" value="2"/>
</dbReference>
<evidence type="ECO:0000256" key="1">
    <source>
        <dbReference type="ARBA" id="ARBA00022737"/>
    </source>
</evidence>
<keyword evidence="1" id="KW-0677">Repeat</keyword>
<dbReference type="Gene3D" id="2.60.40.10">
    <property type="entry name" value="Immunoglobulins"/>
    <property type="match status" value="2"/>
</dbReference>
<sequence>MALINDLKPGQSYEVTVTAENEVGIGESSEPVIFTTNKEEPSGSPMDITVKAAGPTNVKVSWGAPPKDEWNGDLEGYYIGYKAVGSNQPFSFRSEVATPNKDSSHKYEFFLSNLMKDTSYDIVLKAFNSAGSGPQSHEMRVKTLDGELPSAPNAFV</sequence>
<dbReference type="FunFam" id="2.60.40.10:FF:000028">
    <property type="entry name" value="Neuronal cell adhesion molecule"/>
    <property type="match status" value="1"/>
</dbReference>
<keyword evidence="2" id="KW-1015">Disulfide bond</keyword>
<dbReference type="PROSITE" id="PS50853">
    <property type="entry name" value="FN3"/>
    <property type="match status" value="2"/>
</dbReference>
<dbReference type="PANTHER" id="PTHR44170">
    <property type="entry name" value="PROTEIN SIDEKICK"/>
    <property type="match status" value="1"/>
</dbReference>
<dbReference type="InterPro" id="IPR003961">
    <property type="entry name" value="FN3_dom"/>
</dbReference>
<dbReference type="STRING" id="299467.A0A443QF43"/>
<feature type="domain" description="Fibronectin type-III" evidence="3">
    <location>
        <begin position="1"/>
        <end position="39"/>
    </location>
</feature>
<feature type="domain" description="Fibronectin type-III" evidence="3">
    <location>
        <begin position="44"/>
        <end position="146"/>
    </location>
</feature>
<reference evidence="4 5" key="1">
    <citation type="journal article" date="2018" name="Gigascience">
        <title>Genomes of trombidid mites reveal novel predicted allergens and laterally-transferred genes associated with secondary metabolism.</title>
        <authorList>
            <person name="Dong X."/>
            <person name="Chaisiri K."/>
            <person name="Xia D."/>
            <person name="Armstrong S.D."/>
            <person name="Fang Y."/>
            <person name="Donnelly M.J."/>
            <person name="Kadowaki T."/>
            <person name="McGarry J.W."/>
            <person name="Darby A.C."/>
            <person name="Makepeace B.L."/>
        </authorList>
    </citation>
    <scope>NUCLEOTIDE SEQUENCE [LARGE SCALE GENOMIC DNA]</scope>
    <source>
        <strain evidence="4">UoL-UT</strain>
    </source>
</reference>
<dbReference type="PANTHER" id="PTHR44170:SF54">
    <property type="entry name" value="FI24025P1"/>
    <property type="match status" value="1"/>
</dbReference>
<evidence type="ECO:0000256" key="2">
    <source>
        <dbReference type="ARBA" id="ARBA00023157"/>
    </source>
</evidence>
<dbReference type="InterPro" id="IPR013783">
    <property type="entry name" value="Ig-like_fold"/>
</dbReference>
<gene>
    <name evidence="4" type="ORF">B4U80_06544</name>
</gene>
<dbReference type="VEuPathDB" id="VectorBase:LDEU014383"/>
<accession>A0A443QF43</accession>
<feature type="non-terminal residue" evidence="4">
    <location>
        <position position="156"/>
    </location>
</feature>
<dbReference type="AlphaFoldDB" id="A0A443QF43"/>
<name>A0A443QF43_9ACAR</name>
<dbReference type="SMART" id="SM00060">
    <property type="entry name" value="FN3"/>
    <property type="match status" value="1"/>
</dbReference>
<evidence type="ECO:0000313" key="4">
    <source>
        <dbReference type="EMBL" id="RWS01617.1"/>
    </source>
</evidence>
<protein>
    <submittedName>
        <fullName evidence="4">Cell adhesion molecule-like protein</fullName>
    </submittedName>
</protein>
<evidence type="ECO:0000259" key="3">
    <source>
        <dbReference type="PROSITE" id="PS50853"/>
    </source>
</evidence>
<dbReference type="SUPFAM" id="SSF49265">
    <property type="entry name" value="Fibronectin type III"/>
    <property type="match status" value="1"/>
</dbReference>
<dbReference type="Pfam" id="PF00041">
    <property type="entry name" value="fn3"/>
    <property type="match status" value="2"/>
</dbReference>
<dbReference type="EMBL" id="NCKV01057269">
    <property type="protein sequence ID" value="RWS01617.1"/>
    <property type="molecule type" value="Genomic_DNA"/>
</dbReference>
<dbReference type="GO" id="GO:0098609">
    <property type="term" value="P:cell-cell adhesion"/>
    <property type="evidence" value="ECO:0007669"/>
    <property type="project" value="TreeGrafter"/>
</dbReference>